<dbReference type="Gene3D" id="3.40.50.2300">
    <property type="match status" value="1"/>
</dbReference>
<organism evidence="4 5">
    <name type="scientific">Nitrosococcus halophilus (strain Nc4)</name>
    <dbReference type="NCBI Taxonomy" id="472759"/>
    <lineage>
        <taxon>Bacteria</taxon>
        <taxon>Pseudomonadati</taxon>
        <taxon>Pseudomonadota</taxon>
        <taxon>Gammaproteobacteria</taxon>
        <taxon>Chromatiales</taxon>
        <taxon>Chromatiaceae</taxon>
        <taxon>Nitrosococcus</taxon>
    </lineage>
</organism>
<gene>
    <name evidence="4" type="ordered locus">Nhal_3533</name>
</gene>
<dbReference type="EMBL" id="CP001798">
    <property type="protein sequence ID" value="ADE16557.1"/>
    <property type="molecule type" value="Genomic_DNA"/>
</dbReference>
<name>D5C1K5_NITHN</name>
<dbReference type="SMART" id="SM00448">
    <property type="entry name" value="REC"/>
    <property type="match status" value="1"/>
</dbReference>
<dbReference type="AlphaFoldDB" id="D5C1K5"/>
<keyword evidence="1 2" id="KW-0597">Phosphoprotein</keyword>
<dbReference type="SUPFAM" id="SSF52172">
    <property type="entry name" value="CheY-like"/>
    <property type="match status" value="1"/>
</dbReference>
<keyword evidence="5" id="KW-1185">Reference proteome</keyword>
<dbReference type="PANTHER" id="PTHR44591:SF25">
    <property type="entry name" value="CHEMOTAXIS TWO-COMPONENT RESPONSE REGULATOR"/>
    <property type="match status" value="1"/>
</dbReference>
<proteinExistence type="predicted"/>
<dbReference type="PROSITE" id="PS50110">
    <property type="entry name" value="RESPONSE_REGULATORY"/>
    <property type="match status" value="1"/>
</dbReference>
<sequence length="124" mass="13789">MTLQPTVFIVDDDKAVRDAVHLLCEVHGLQVESYASAQAFLDDYIPTRRGCLVLDLCMPEMDGLELQAHLAARQIELPIIFITAHSSNGEAKRALKAGALDVLEKPFQPHVLIERIHTAFKSIK</sequence>
<evidence type="ECO:0000259" key="3">
    <source>
        <dbReference type="PROSITE" id="PS50110"/>
    </source>
</evidence>
<evidence type="ECO:0000256" key="2">
    <source>
        <dbReference type="PROSITE-ProRule" id="PRU00169"/>
    </source>
</evidence>
<dbReference type="PANTHER" id="PTHR44591">
    <property type="entry name" value="STRESS RESPONSE REGULATOR PROTEIN 1"/>
    <property type="match status" value="1"/>
</dbReference>
<feature type="domain" description="Response regulatory" evidence="3">
    <location>
        <begin position="6"/>
        <end position="120"/>
    </location>
</feature>
<dbReference type="Proteomes" id="UP000001844">
    <property type="component" value="Chromosome"/>
</dbReference>
<evidence type="ECO:0000313" key="5">
    <source>
        <dbReference type="Proteomes" id="UP000001844"/>
    </source>
</evidence>
<feature type="modified residue" description="4-aspartylphosphate" evidence="2">
    <location>
        <position position="55"/>
    </location>
</feature>
<protein>
    <submittedName>
        <fullName evidence="4">Response regulator receiver</fullName>
    </submittedName>
</protein>
<dbReference type="eggNOG" id="COG4566">
    <property type="taxonomic scope" value="Bacteria"/>
</dbReference>
<dbReference type="InterPro" id="IPR001789">
    <property type="entry name" value="Sig_transdc_resp-reg_receiver"/>
</dbReference>
<accession>D5C1K5</accession>
<dbReference type="GO" id="GO:0000160">
    <property type="term" value="P:phosphorelay signal transduction system"/>
    <property type="evidence" value="ECO:0007669"/>
    <property type="project" value="InterPro"/>
</dbReference>
<dbReference type="RefSeq" id="WP_013034406.1">
    <property type="nucleotide sequence ID" value="NC_013960.1"/>
</dbReference>
<dbReference type="KEGG" id="nhl:Nhal_3533"/>
<dbReference type="STRING" id="472759.Nhal_3533"/>
<dbReference type="InterPro" id="IPR050595">
    <property type="entry name" value="Bact_response_regulator"/>
</dbReference>
<dbReference type="Pfam" id="PF00072">
    <property type="entry name" value="Response_reg"/>
    <property type="match status" value="1"/>
</dbReference>
<dbReference type="InterPro" id="IPR011006">
    <property type="entry name" value="CheY-like_superfamily"/>
</dbReference>
<reference evidence="5" key="1">
    <citation type="submission" date="2010-04" db="EMBL/GenBank/DDBJ databases">
        <title>Complete genome sequence of Nitrosococcus halophilus Nc4, a salt-adapted, aerobic obligate ammonia-oxidizing sulfur purple bacterium.</title>
        <authorList>
            <consortium name="US DOE Joint Genome Institute"/>
            <person name="Campbell M.A."/>
            <person name="Malfatti S.A."/>
            <person name="Chain P.S.G."/>
            <person name="Heidelberg J.F."/>
            <person name="Ward B.B."/>
            <person name="Klotz M.G."/>
        </authorList>
    </citation>
    <scope>NUCLEOTIDE SEQUENCE [LARGE SCALE GENOMIC DNA]</scope>
    <source>
        <strain evidence="5">Nc4</strain>
    </source>
</reference>
<evidence type="ECO:0000256" key="1">
    <source>
        <dbReference type="ARBA" id="ARBA00022553"/>
    </source>
</evidence>
<dbReference type="HOGENOM" id="CLU_000445_69_8_6"/>
<evidence type="ECO:0000313" key="4">
    <source>
        <dbReference type="EMBL" id="ADE16557.1"/>
    </source>
</evidence>
<dbReference type="OrthoDB" id="9800897at2"/>